<evidence type="ECO:0000313" key="1">
    <source>
        <dbReference type="EMBL" id="CAI6375462.1"/>
    </source>
</evidence>
<reference evidence="1 2" key="1">
    <citation type="submission" date="2023-01" db="EMBL/GenBank/DDBJ databases">
        <authorList>
            <person name="Whitehead M."/>
        </authorList>
    </citation>
    <scope>NUCLEOTIDE SEQUENCE [LARGE SCALE GENOMIC DNA]</scope>
</reference>
<protein>
    <submittedName>
        <fullName evidence="1">Uncharacterized protein</fullName>
    </submittedName>
</protein>
<sequence>MLSEKHDHNTILYWLSEWLSKIPSPKIITTDLSLALMMAVTKSFTQYAYFTKYISVCSSLVLNEPGVEIPSAMIRNDFNHIMHL</sequence>
<gene>
    <name evidence="1" type="ORF">MEUPH1_LOCUS28958</name>
</gene>
<accession>A0AAV0Y780</accession>
<evidence type="ECO:0000313" key="2">
    <source>
        <dbReference type="Proteomes" id="UP001160148"/>
    </source>
</evidence>
<name>A0AAV0Y780_9HEMI</name>
<dbReference type="Proteomes" id="UP001160148">
    <property type="component" value="Unassembled WGS sequence"/>
</dbReference>
<dbReference type="AlphaFoldDB" id="A0AAV0Y780"/>
<organism evidence="1 2">
    <name type="scientific">Macrosiphum euphorbiae</name>
    <name type="common">potato aphid</name>
    <dbReference type="NCBI Taxonomy" id="13131"/>
    <lineage>
        <taxon>Eukaryota</taxon>
        <taxon>Metazoa</taxon>
        <taxon>Ecdysozoa</taxon>
        <taxon>Arthropoda</taxon>
        <taxon>Hexapoda</taxon>
        <taxon>Insecta</taxon>
        <taxon>Pterygota</taxon>
        <taxon>Neoptera</taxon>
        <taxon>Paraneoptera</taxon>
        <taxon>Hemiptera</taxon>
        <taxon>Sternorrhyncha</taxon>
        <taxon>Aphidomorpha</taxon>
        <taxon>Aphidoidea</taxon>
        <taxon>Aphididae</taxon>
        <taxon>Macrosiphini</taxon>
        <taxon>Macrosiphum</taxon>
    </lineage>
</organism>
<comment type="caution">
    <text evidence="1">The sequence shown here is derived from an EMBL/GenBank/DDBJ whole genome shotgun (WGS) entry which is preliminary data.</text>
</comment>
<dbReference type="EMBL" id="CARXXK010001339">
    <property type="protein sequence ID" value="CAI6375462.1"/>
    <property type="molecule type" value="Genomic_DNA"/>
</dbReference>
<proteinExistence type="predicted"/>
<keyword evidence="2" id="KW-1185">Reference proteome</keyword>